<dbReference type="GO" id="GO:0005615">
    <property type="term" value="C:extracellular space"/>
    <property type="evidence" value="ECO:0007669"/>
    <property type="project" value="TreeGrafter"/>
</dbReference>
<accession>A0AAN9TE42</accession>
<dbReference type="PANTHER" id="PTHR12236:SF95">
    <property type="entry name" value="CUTICULAR PROTEIN 76BD, ISOFORM C-RELATED"/>
    <property type="match status" value="1"/>
</dbReference>
<dbReference type="PROSITE" id="PS51155">
    <property type="entry name" value="CHIT_BIND_RR_2"/>
    <property type="match status" value="1"/>
</dbReference>
<dbReference type="GO" id="GO:0031012">
    <property type="term" value="C:extracellular matrix"/>
    <property type="evidence" value="ECO:0007669"/>
    <property type="project" value="TreeGrafter"/>
</dbReference>
<sequence length="137" mass="15168">MLSLAACVSPYPYPSPAYKPYSPYAHPEYEAPAKYDFAYEVADSYTGDYKSQYEYRDGDVVKGQYSLVEPDGTKRIVEYSDDGYGFNAVVKKDGYKAPYPAPAYPAPAYPAPAYPAPAYHAHAYPAPAYPAPAYKPY</sequence>
<dbReference type="InterPro" id="IPR051217">
    <property type="entry name" value="Insect_Cuticle_Struc_Prot"/>
</dbReference>
<comment type="caution">
    <text evidence="3">The sequence shown here is derived from an EMBL/GenBank/DDBJ whole genome shotgun (WGS) entry which is preliminary data.</text>
</comment>
<dbReference type="InterPro" id="IPR000618">
    <property type="entry name" value="Insect_cuticle"/>
</dbReference>
<evidence type="ECO:0000256" key="1">
    <source>
        <dbReference type="ARBA" id="ARBA00022460"/>
    </source>
</evidence>
<keyword evidence="1 2" id="KW-0193">Cuticle</keyword>
<organism evidence="3 4">
    <name type="scientific">Parthenolecanium corni</name>
    <dbReference type="NCBI Taxonomy" id="536013"/>
    <lineage>
        <taxon>Eukaryota</taxon>
        <taxon>Metazoa</taxon>
        <taxon>Ecdysozoa</taxon>
        <taxon>Arthropoda</taxon>
        <taxon>Hexapoda</taxon>
        <taxon>Insecta</taxon>
        <taxon>Pterygota</taxon>
        <taxon>Neoptera</taxon>
        <taxon>Paraneoptera</taxon>
        <taxon>Hemiptera</taxon>
        <taxon>Sternorrhyncha</taxon>
        <taxon>Coccoidea</taxon>
        <taxon>Coccidae</taxon>
        <taxon>Parthenolecanium</taxon>
    </lineage>
</organism>
<reference evidence="3 4" key="1">
    <citation type="submission" date="2024-03" db="EMBL/GenBank/DDBJ databases">
        <title>Adaptation during the transition from Ophiocordyceps entomopathogen to insect associate is accompanied by gene loss and intensified selection.</title>
        <authorList>
            <person name="Ward C.M."/>
            <person name="Onetto C.A."/>
            <person name="Borneman A.R."/>
        </authorList>
    </citation>
    <scope>NUCLEOTIDE SEQUENCE [LARGE SCALE GENOMIC DNA]</scope>
    <source>
        <strain evidence="3">AWRI1</strain>
        <tissue evidence="3">Single Adult Female</tissue>
    </source>
</reference>
<gene>
    <name evidence="3" type="ORF">V9T40_014122</name>
</gene>
<keyword evidence="4" id="KW-1185">Reference proteome</keyword>
<proteinExistence type="predicted"/>
<dbReference type="AlphaFoldDB" id="A0AAN9TE42"/>
<name>A0AAN9TE42_9HEMI</name>
<dbReference type="PANTHER" id="PTHR12236">
    <property type="entry name" value="STRUCTURAL CONTITUENT OF CUTICLE"/>
    <property type="match status" value="1"/>
</dbReference>
<evidence type="ECO:0000256" key="2">
    <source>
        <dbReference type="PROSITE-ProRule" id="PRU00497"/>
    </source>
</evidence>
<dbReference type="GO" id="GO:0042302">
    <property type="term" value="F:structural constituent of cuticle"/>
    <property type="evidence" value="ECO:0007669"/>
    <property type="project" value="UniProtKB-UniRule"/>
</dbReference>
<evidence type="ECO:0000313" key="4">
    <source>
        <dbReference type="Proteomes" id="UP001367676"/>
    </source>
</evidence>
<dbReference type="Proteomes" id="UP001367676">
    <property type="component" value="Unassembled WGS sequence"/>
</dbReference>
<dbReference type="EMBL" id="JBBCAQ010000033">
    <property type="protein sequence ID" value="KAK7582677.1"/>
    <property type="molecule type" value="Genomic_DNA"/>
</dbReference>
<dbReference type="Pfam" id="PF00379">
    <property type="entry name" value="Chitin_bind_4"/>
    <property type="match status" value="1"/>
</dbReference>
<protein>
    <recommendedName>
        <fullName evidence="5">Cuticle protein</fullName>
    </recommendedName>
</protein>
<evidence type="ECO:0008006" key="5">
    <source>
        <dbReference type="Google" id="ProtNLM"/>
    </source>
</evidence>
<dbReference type="PRINTS" id="PR00947">
    <property type="entry name" value="CUTICLE"/>
</dbReference>
<evidence type="ECO:0000313" key="3">
    <source>
        <dbReference type="EMBL" id="KAK7582677.1"/>
    </source>
</evidence>